<keyword evidence="9" id="KW-1185">Reference proteome</keyword>
<dbReference type="InterPro" id="IPR005467">
    <property type="entry name" value="His_kinase_dom"/>
</dbReference>
<evidence type="ECO:0000256" key="5">
    <source>
        <dbReference type="ARBA" id="ARBA00023012"/>
    </source>
</evidence>
<feature type="domain" description="Histidine kinase" evidence="7">
    <location>
        <begin position="413"/>
        <end position="585"/>
    </location>
</feature>
<dbReference type="SUPFAM" id="SSF47384">
    <property type="entry name" value="Homodimeric domain of signal transducing histidine kinase"/>
    <property type="match status" value="1"/>
</dbReference>
<evidence type="ECO:0000256" key="4">
    <source>
        <dbReference type="ARBA" id="ARBA00022777"/>
    </source>
</evidence>
<dbReference type="Gene3D" id="1.10.287.130">
    <property type="match status" value="1"/>
</dbReference>
<keyword evidence="6" id="KW-0472">Membrane</keyword>
<sequence>MQNPFANSEQSAARPFRLVRYFSIASISAFAIATAILGIVYREQSVRDLVDQGEQQNVMLTQAFANSIWTDFSPLLSMTQQFSDKELQSHTQIIQLQNQAIAQMGDSSALKIKIYDLQGRTVFSTETAQIGKNKSSSEGFKTALAGNTLSQLGHRDTFSALSGSLNDRKVLSSYVPVVRNSKVAGVFELYNDVTPLVERVEATQRFVVLKSILIFGVLYLFLLSLVRYAAKVIDSQNLALQKSAGAHKRQAEALKEAVSDLRTTQSQLIHQEKLAALGHLVAGVAHEINTPLGAIQASAANMNKALEEALAEIPQLSQKLTPEEQCLFFELVEQSQQSERLMTSSEKRPLRKAMIQQLKEWDIENPRRVANLMIDMGIVDNIQTFVPLIQHEQSAWILQLSYNLTRLPVSNRTILKAVERAAKVVFALKNYARQDHSGQPQLVKLTDGIETVLELYHNELKHGVELSRDYQAEPELWCYPDELIQVWTNLIHNGLQAMESKGSIAITVQQIGDRCQVKIADSGQGIPSEVQAKIFDPFFTTKKAGEGSGLGLNISQQIVEKHQGKITLKSQPGHTEFTVHLPLTQLPEESAAISEPTPIGELSHV</sequence>
<feature type="transmembrane region" description="Helical" evidence="6">
    <location>
        <begin position="207"/>
        <end position="230"/>
    </location>
</feature>
<dbReference type="InterPro" id="IPR003594">
    <property type="entry name" value="HATPase_dom"/>
</dbReference>
<accession>A0A2W1JW35</accession>
<keyword evidence="4" id="KW-0418">Kinase</keyword>
<dbReference type="SMART" id="SM00387">
    <property type="entry name" value="HATPase_c"/>
    <property type="match status" value="1"/>
</dbReference>
<comment type="caution">
    <text evidence="8">The sequence shown here is derived from an EMBL/GenBank/DDBJ whole genome shotgun (WGS) entry which is preliminary data.</text>
</comment>
<dbReference type="CDD" id="cd00082">
    <property type="entry name" value="HisKA"/>
    <property type="match status" value="1"/>
</dbReference>
<dbReference type="PROSITE" id="PS50109">
    <property type="entry name" value="HIS_KIN"/>
    <property type="match status" value="1"/>
</dbReference>
<dbReference type="EC" id="2.7.13.3" evidence="2"/>
<gene>
    <name evidence="8" type="primary">glnL_2</name>
    <name evidence="8" type="ORF">C1752_02790</name>
</gene>
<dbReference type="GO" id="GO:0000155">
    <property type="term" value="F:phosphorelay sensor kinase activity"/>
    <property type="evidence" value="ECO:0007669"/>
    <property type="project" value="InterPro"/>
</dbReference>
<dbReference type="InterPro" id="IPR036097">
    <property type="entry name" value="HisK_dim/P_sf"/>
</dbReference>
<proteinExistence type="predicted"/>
<dbReference type="RefSeq" id="WP_110986489.1">
    <property type="nucleotide sequence ID" value="NZ_CAWNWM010000007.1"/>
</dbReference>
<evidence type="ECO:0000256" key="1">
    <source>
        <dbReference type="ARBA" id="ARBA00000085"/>
    </source>
</evidence>
<feature type="transmembrane region" description="Helical" evidence="6">
    <location>
        <begin position="20"/>
        <end position="41"/>
    </location>
</feature>
<evidence type="ECO:0000259" key="7">
    <source>
        <dbReference type="PROSITE" id="PS50109"/>
    </source>
</evidence>
<dbReference type="SUPFAM" id="SSF55874">
    <property type="entry name" value="ATPase domain of HSP90 chaperone/DNA topoisomerase II/histidine kinase"/>
    <property type="match status" value="1"/>
</dbReference>
<keyword evidence="3" id="KW-0597">Phosphoprotein</keyword>
<comment type="catalytic activity">
    <reaction evidence="1">
        <text>ATP + protein L-histidine = ADP + protein N-phospho-L-histidine.</text>
        <dbReference type="EC" id="2.7.13.3"/>
    </reaction>
</comment>
<dbReference type="InterPro" id="IPR036890">
    <property type="entry name" value="HATPase_C_sf"/>
</dbReference>
<organism evidence="8 9">
    <name type="scientific">Acaryochloris thomasi RCC1774</name>
    <dbReference type="NCBI Taxonomy" id="1764569"/>
    <lineage>
        <taxon>Bacteria</taxon>
        <taxon>Bacillati</taxon>
        <taxon>Cyanobacteriota</taxon>
        <taxon>Cyanophyceae</taxon>
        <taxon>Acaryochloridales</taxon>
        <taxon>Acaryochloridaceae</taxon>
        <taxon>Acaryochloris</taxon>
        <taxon>Acaryochloris thomasi</taxon>
    </lineage>
</organism>
<dbReference type="PANTHER" id="PTHR43065:SF48">
    <property type="entry name" value="HISTIDINE KINASE"/>
    <property type="match status" value="1"/>
</dbReference>
<keyword evidence="6" id="KW-1133">Transmembrane helix</keyword>
<dbReference type="InterPro" id="IPR004358">
    <property type="entry name" value="Sig_transdc_His_kin-like_C"/>
</dbReference>
<dbReference type="AlphaFoldDB" id="A0A2W1JW35"/>
<dbReference type="PANTHER" id="PTHR43065">
    <property type="entry name" value="SENSOR HISTIDINE KINASE"/>
    <property type="match status" value="1"/>
</dbReference>
<keyword evidence="5" id="KW-0902">Two-component regulatory system</keyword>
<evidence type="ECO:0000313" key="9">
    <source>
        <dbReference type="Proteomes" id="UP000248857"/>
    </source>
</evidence>
<evidence type="ECO:0000313" key="8">
    <source>
        <dbReference type="EMBL" id="PZD72941.1"/>
    </source>
</evidence>
<dbReference type="Proteomes" id="UP000248857">
    <property type="component" value="Unassembled WGS sequence"/>
</dbReference>
<dbReference type="Pfam" id="PF02518">
    <property type="entry name" value="HATPase_c"/>
    <property type="match status" value="1"/>
</dbReference>
<name>A0A2W1JW35_9CYAN</name>
<evidence type="ECO:0000256" key="6">
    <source>
        <dbReference type="SAM" id="Phobius"/>
    </source>
</evidence>
<evidence type="ECO:0000256" key="2">
    <source>
        <dbReference type="ARBA" id="ARBA00012438"/>
    </source>
</evidence>
<dbReference type="Gene3D" id="3.30.565.10">
    <property type="entry name" value="Histidine kinase-like ATPase, C-terminal domain"/>
    <property type="match status" value="1"/>
</dbReference>
<dbReference type="InterPro" id="IPR003661">
    <property type="entry name" value="HisK_dim/P_dom"/>
</dbReference>
<evidence type="ECO:0000256" key="3">
    <source>
        <dbReference type="ARBA" id="ARBA00022553"/>
    </source>
</evidence>
<protein>
    <recommendedName>
        <fullName evidence="2">histidine kinase</fullName>
        <ecNumber evidence="2">2.7.13.3</ecNumber>
    </recommendedName>
</protein>
<dbReference type="EMBL" id="PQWO01000007">
    <property type="protein sequence ID" value="PZD72941.1"/>
    <property type="molecule type" value="Genomic_DNA"/>
</dbReference>
<keyword evidence="8" id="KW-0808">Transferase</keyword>
<dbReference type="PRINTS" id="PR00344">
    <property type="entry name" value="BCTRLSENSOR"/>
</dbReference>
<dbReference type="OrthoDB" id="9773246at2"/>
<keyword evidence="6" id="KW-0812">Transmembrane</keyword>
<reference evidence="8 9" key="1">
    <citation type="journal article" date="2018" name="Sci. Rep.">
        <title>A novel species of the marine cyanobacterium Acaryochloris with a unique pigment content and lifestyle.</title>
        <authorList>
            <person name="Partensky F."/>
            <person name="Six C."/>
            <person name="Ratin M."/>
            <person name="Garczarek L."/>
            <person name="Vaulot D."/>
            <person name="Probert I."/>
            <person name="Calteau A."/>
            <person name="Gourvil P."/>
            <person name="Marie D."/>
            <person name="Grebert T."/>
            <person name="Bouchier C."/>
            <person name="Le Panse S."/>
            <person name="Gachenot M."/>
            <person name="Rodriguez F."/>
            <person name="Garrido J.L."/>
        </authorList>
    </citation>
    <scope>NUCLEOTIDE SEQUENCE [LARGE SCALE GENOMIC DNA]</scope>
    <source>
        <strain evidence="8 9">RCC1774</strain>
    </source>
</reference>